<dbReference type="InterPro" id="IPR029058">
    <property type="entry name" value="AB_hydrolase_fold"/>
</dbReference>
<proteinExistence type="inferred from homology"/>
<comment type="similarity">
    <text evidence="1">Belongs to the AB hydrolase superfamily.</text>
</comment>
<comment type="catalytic activity">
    <reaction evidence="8">
        <text>1-octadecanoyl-2-(4Z,7Z,10Z,13Z,16Z,19Z-docosahexaenoyl)-sn-glycerol + H2O = 2-(4Z,7Z,10Z,13Z,16Z,19Z-docosahexaenoyl)-glycerol + octadecanoate + H(+)</text>
        <dbReference type="Rhea" id="RHEA:77107"/>
        <dbReference type="ChEBI" id="CHEBI:15377"/>
        <dbReference type="ChEBI" id="CHEBI:15378"/>
        <dbReference type="ChEBI" id="CHEBI:25629"/>
        <dbReference type="ChEBI" id="CHEBI:77129"/>
        <dbReference type="ChEBI" id="CHEBI:186738"/>
    </reaction>
</comment>
<protein>
    <recommendedName>
        <fullName evidence="7">sn-1-specific diacylglycerol lipase ABHD11</fullName>
        <ecNumber evidence="3">3.1.1.116</ecNumber>
    </recommendedName>
    <alternativeName>
        <fullName evidence="4">Alpha/beta hydrolase domain-containing protein 11</fullName>
    </alternativeName>
</protein>
<evidence type="ECO:0000256" key="9">
    <source>
        <dbReference type="ARBA" id="ARBA00048504"/>
    </source>
</evidence>
<evidence type="ECO:0000256" key="7">
    <source>
        <dbReference type="ARBA" id="ARBA00044064"/>
    </source>
</evidence>
<name>A0AA88ICR9_ARTSF</name>
<dbReference type="GO" id="GO:0005739">
    <property type="term" value="C:mitochondrion"/>
    <property type="evidence" value="ECO:0007669"/>
    <property type="project" value="TreeGrafter"/>
</dbReference>
<dbReference type="Pfam" id="PF00561">
    <property type="entry name" value="Abhydrolase_1"/>
    <property type="match status" value="1"/>
</dbReference>
<evidence type="ECO:0000256" key="10">
    <source>
        <dbReference type="ARBA" id="ARBA00048513"/>
    </source>
</evidence>
<dbReference type="InterPro" id="IPR000073">
    <property type="entry name" value="AB_hydrolase_1"/>
</dbReference>
<comment type="catalytic activity">
    <reaction evidence="11">
        <text>1-octadecanoyl-2-(5Z,8Z,11Z,14Z-eicosatetraenoyl)-sn-glycerol + H2O = 2-(5Z,8Z,11Z,14Z-eicosatetraenoyl)-glycerol + octadecanoate + H(+)</text>
        <dbReference type="Rhea" id="RHEA:38507"/>
        <dbReference type="ChEBI" id="CHEBI:15377"/>
        <dbReference type="ChEBI" id="CHEBI:15378"/>
        <dbReference type="ChEBI" id="CHEBI:25629"/>
        <dbReference type="ChEBI" id="CHEBI:52392"/>
        <dbReference type="ChEBI" id="CHEBI:75728"/>
    </reaction>
</comment>
<evidence type="ECO:0000259" key="12">
    <source>
        <dbReference type="Pfam" id="PF00561"/>
    </source>
</evidence>
<evidence type="ECO:0000256" key="1">
    <source>
        <dbReference type="ARBA" id="ARBA00008645"/>
    </source>
</evidence>
<organism evidence="13 14">
    <name type="scientific">Artemia franciscana</name>
    <name type="common">Brine shrimp</name>
    <name type="synonym">Artemia sanfranciscana</name>
    <dbReference type="NCBI Taxonomy" id="6661"/>
    <lineage>
        <taxon>Eukaryota</taxon>
        <taxon>Metazoa</taxon>
        <taxon>Ecdysozoa</taxon>
        <taxon>Arthropoda</taxon>
        <taxon>Crustacea</taxon>
        <taxon>Branchiopoda</taxon>
        <taxon>Anostraca</taxon>
        <taxon>Artemiidae</taxon>
        <taxon>Artemia</taxon>
    </lineage>
</organism>
<evidence type="ECO:0000256" key="2">
    <source>
        <dbReference type="ARBA" id="ARBA00022801"/>
    </source>
</evidence>
<dbReference type="SUPFAM" id="SSF53474">
    <property type="entry name" value="alpha/beta-Hydrolases"/>
    <property type="match status" value="1"/>
</dbReference>
<evidence type="ECO:0000313" key="14">
    <source>
        <dbReference type="Proteomes" id="UP001187531"/>
    </source>
</evidence>
<accession>A0AA88ICR9</accession>
<dbReference type="Gene3D" id="3.40.50.1820">
    <property type="entry name" value="alpha/beta hydrolase"/>
    <property type="match status" value="1"/>
</dbReference>
<keyword evidence="14" id="KW-1185">Reference proteome</keyword>
<comment type="catalytic activity">
    <reaction evidence="9">
        <text>1,2-didecanoylglycerol + H2O = decanoylglycerol + decanoate + H(+)</text>
        <dbReference type="Rhea" id="RHEA:48596"/>
        <dbReference type="ChEBI" id="CHEBI:11152"/>
        <dbReference type="ChEBI" id="CHEBI:15377"/>
        <dbReference type="ChEBI" id="CHEBI:15378"/>
        <dbReference type="ChEBI" id="CHEBI:27689"/>
        <dbReference type="ChEBI" id="CHEBI:90605"/>
    </reaction>
</comment>
<evidence type="ECO:0000313" key="13">
    <source>
        <dbReference type="EMBL" id="KAK2726185.1"/>
    </source>
</evidence>
<dbReference type="FunFam" id="3.40.50.1820:FF:000039">
    <property type="entry name" value="Esterase ybfF"/>
    <property type="match status" value="1"/>
</dbReference>
<dbReference type="EMBL" id="JAVRJZ010000002">
    <property type="protein sequence ID" value="KAK2726185.1"/>
    <property type="molecule type" value="Genomic_DNA"/>
</dbReference>
<dbReference type="AlphaFoldDB" id="A0AA88ICR9"/>
<evidence type="ECO:0000256" key="11">
    <source>
        <dbReference type="ARBA" id="ARBA00048919"/>
    </source>
</evidence>
<feature type="domain" description="AB hydrolase-1" evidence="12">
    <location>
        <begin position="47"/>
        <end position="283"/>
    </location>
</feature>
<evidence type="ECO:0000256" key="3">
    <source>
        <dbReference type="ARBA" id="ARBA00026104"/>
    </source>
</evidence>
<comment type="catalytic activity">
    <reaction evidence="6">
        <text>a 1,3-diacyl-sn-glycerol + H2O = a 1-acyl-sn-glycerol + a fatty acid + H(+)</text>
        <dbReference type="Rhea" id="RHEA:38503"/>
        <dbReference type="ChEBI" id="CHEBI:15377"/>
        <dbReference type="ChEBI" id="CHEBI:15378"/>
        <dbReference type="ChEBI" id="CHEBI:28868"/>
        <dbReference type="ChEBI" id="CHEBI:64683"/>
        <dbReference type="ChEBI" id="CHEBI:77272"/>
    </reaction>
</comment>
<evidence type="ECO:0000256" key="8">
    <source>
        <dbReference type="ARBA" id="ARBA00048283"/>
    </source>
</evidence>
<dbReference type="Proteomes" id="UP001187531">
    <property type="component" value="Unassembled WGS sequence"/>
</dbReference>
<comment type="caution">
    <text evidence="13">The sequence shown here is derived from an EMBL/GenBank/DDBJ whole genome shotgun (WGS) entry which is preliminary data.</text>
</comment>
<evidence type="ECO:0000256" key="6">
    <source>
        <dbReference type="ARBA" id="ARBA00043742"/>
    </source>
</evidence>
<evidence type="ECO:0000256" key="4">
    <source>
        <dbReference type="ARBA" id="ARBA00042703"/>
    </source>
</evidence>
<gene>
    <name evidence="13" type="ORF">QYM36_000586</name>
</gene>
<comment type="catalytic activity">
    <reaction evidence="5">
        <text>a 1,2-diacyl-sn-glycerol + H2O = a 2-acylglycerol + a fatty acid + H(+)</text>
        <dbReference type="Rhea" id="RHEA:33275"/>
        <dbReference type="ChEBI" id="CHEBI:15377"/>
        <dbReference type="ChEBI" id="CHEBI:15378"/>
        <dbReference type="ChEBI" id="CHEBI:17389"/>
        <dbReference type="ChEBI" id="CHEBI:17815"/>
        <dbReference type="ChEBI" id="CHEBI:28868"/>
        <dbReference type="EC" id="3.1.1.116"/>
    </reaction>
</comment>
<keyword evidence="2" id="KW-0378">Hydrolase</keyword>
<dbReference type="PANTHER" id="PTHR46118">
    <property type="entry name" value="PROTEIN ABHD11"/>
    <property type="match status" value="1"/>
</dbReference>
<sequence length="299" mass="34459">MNSRLFTPKLYWKIFSDFRRCKGNVSLAYNSYESTLPLGHPEETNSPIIIMHGLLGSKTNWTSLAKVIHMKTKRQVITIDARNHGESPHTKSISYNEMAEDIMDLMDSLMINQATLVGHSMGGRTMMTLALTEPEVVNQLVVVDISPIDTSPVMGDLSRIIEGLQHIRLPEKLSRLAAKKEVDKQLMEIVTSDMLRQFLMTNLVEDNGTFKWRVNLRTIAKDFLNIVNFPKFESRFEGETLFIGGSRSDYIRRDHHESIRRLFPRCEFTYVDGAGHWVHSEKPKEFLDELLQFLTRKRS</sequence>
<comment type="catalytic activity">
    <reaction evidence="10">
        <text>1-octadecanoyl-2-(9Z-octadecenoyl)-sn-glycerol + H2O = 2-(9Z-octadecenoyl)-glycerol + octadecanoate + H(+)</text>
        <dbReference type="Rhea" id="RHEA:77103"/>
        <dbReference type="ChEBI" id="CHEBI:15377"/>
        <dbReference type="ChEBI" id="CHEBI:15378"/>
        <dbReference type="ChEBI" id="CHEBI:25629"/>
        <dbReference type="ChEBI" id="CHEBI:73990"/>
        <dbReference type="ChEBI" id="CHEBI:75468"/>
    </reaction>
</comment>
<dbReference type="PANTHER" id="PTHR46118:SF4">
    <property type="entry name" value="PROTEIN ABHD11"/>
    <property type="match status" value="1"/>
</dbReference>
<dbReference type="EC" id="3.1.1.116" evidence="3"/>
<dbReference type="PRINTS" id="PR00111">
    <property type="entry name" value="ABHYDROLASE"/>
</dbReference>
<evidence type="ECO:0000256" key="5">
    <source>
        <dbReference type="ARBA" id="ARBA00043667"/>
    </source>
</evidence>
<reference evidence="13" key="1">
    <citation type="submission" date="2023-07" db="EMBL/GenBank/DDBJ databases">
        <title>Chromosome-level genome assembly of Artemia franciscana.</title>
        <authorList>
            <person name="Jo E."/>
        </authorList>
    </citation>
    <scope>NUCLEOTIDE SEQUENCE</scope>
    <source>
        <tissue evidence="13">Whole body</tissue>
    </source>
</reference>
<dbReference type="GO" id="GO:0052689">
    <property type="term" value="F:carboxylic ester hydrolase activity"/>
    <property type="evidence" value="ECO:0007669"/>
    <property type="project" value="TreeGrafter"/>
</dbReference>